<comment type="caution">
    <text evidence="1">The sequence shown here is derived from an EMBL/GenBank/DDBJ whole genome shotgun (WGS) entry which is preliminary data.</text>
</comment>
<dbReference type="AlphaFoldDB" id="A0A7W7GBK5"/>
<name>A0A7W7GBK5_9ACTN</name>
<organism evidence="1 2">
    <name type="scientific">Sphaerisporangium siamense</name>
    <dbReference type="NCBI Taxonomy" id="795645"/>
    <lineage>
        <taxon>Bacteria</taxon>
        <taxon>Bacillati</taxon>
        <taxon>Actinomycetota</taxon>
        <taxon>Actinomycetes</taxon>
        <taxon>Streptosporangiales</taxon>
        <taxon>Streptosporangiaceae</taxon>
        <taxon>Sphaerisporangium</taxon>
    </lineage>
</organism>
<accession>A0A7W7GBK5</accession>
<keyword evidence="2" id="KW-1185">Reference proteome</keyword>
<dbReference type="EMBL" id="JACHND010000001">
    <property type="protein sequence ID" value="MBB4702925.1"/>
    <property type="molecule type" value="Genomic_DNA"/>
</dbReference>
<dbReference type="RefSeq" id="WP_184883019.1">
    <property type="nucleotide sequence ID" value="NZ_BOOV01000005.1"/>
</dbReference>
<gene>
    <name evidence="1" type="ORF">BJ982_004469</name>
</gene>
<sequence>MKNPHAKTYTVTISGREREDGEKPFTWVVDAGSEFLAGCKALGFHSDDQDEDFENLEIEEIFEGVPDPNCGYYWNDMRNGAVRR</sequence>
<dbReference type="Proteomes" id="UP000542210">
    <property type="component" value="Unassembled WGS sequence"/>
</dbReference>
<reference evidence="1 2" key="1">
    <citation type="submission" date="2020-08" db="EMBL/GenBank/DDBJ databases">
        <title>Sequencing the genomes of 1000 actinobacteria strains.</title>
        <authorList>
            <person name="Klenk H.-P."/>
        </authorList>
    </citation>
    <scope>NUCLEOTIDE SEQUENCE [LARGE SCALE GENOMIC DNA]</scope>
    <source>
        <strain evidence="1 2">DSM 45784</strain>
    </source>
</reference>
<evidence type="ECO:0000313" key="2">
    <source>
        <dbReference type="Proteomes" id="UP000542210"/>
    </source>
</evidence>
<protein>
    <submittedName>
        <fullName evidence="1">Uncharacterized protein</fullName>
    </submittedName>
</protein>
<evidence type="ECO:0000313" key="1">
    <source>
        <dbReference type="EMBL" id="MBB4702925.1"/>
    </source>
</evidence>
<proteinExistence type="predicted"/>